<comment type="caution">
    <text evidence="2">The sequence shown here is derived from an EMBL/GenBank/DDBJ whole genome shotgun (WGS) entry which is preliminary data.</text>
</comment>
<organism evidence="2 3">
    <name type="scientific">Anabaena subtropica FACHB-260</name>
    <dbReference type="NCBI Taxonomy" id="2692884"/>
    <lineage>
        <taxon>Bacteria</taxon>
        <taxon>Bacillati</taxon>
        <taxon>Cyanobacteriota</taxon>
        <taxon>Cyanophyceae</taxon>
        <taxon>Nostocales</taxon>
        <taxon>Nostocaceae</taxon>
        <taxon>Anabaena</taxon>
    </lineage>
</organism>
<evidence type="ECO:0000313" key="2">
    <source>
        <dbReference type="EMBL" id="MBD2345645.1"/>
    </source>
</evidence>
<dbReference type="EMBL" id="JACJRF010000027">
    <property type="protein sequence ID" value="MBD2345645.1"/>
    <property type="molecule type" value="Genomic_DNA"/>
</dbReference>
<dbReference type="Pfam" id="PF26619">
    <property type="entry name" value="CcmS"/>
    <property type="match status" value="1"/>
</dbReference>
<protein>
    <recommendedName>
        <fullName evidence="1">Chaperone protein CcmS domain-containing protein</fullName>
    </recommendedName>
</protein>
<evidence type="ECO:0000259" key="1">
    <source>
        <dbReference type="Pfam" id="PF26619"/>
    </source>
</evidence>
<sequence length="143" mass="16180">MIFSNTQPESSNNKWRSQLDRFVKEHQPELAALSWALWLENGDSQGSIGIDLQPTPRFVYCPQEAVEKLNSNVENRLQELLGIIEHNQPEVEVLMIGIGKGEIKLIQFAPEPAPPVCFEQVGKDVNELLEVLEQRMSEQISLA</sequence>
<dbReference type="RefSeq" id="WP_190408071.1">
    <property type="nucleotide sequence ID" value="NZ_JACJRF010000027.1"/>
</dbReference>
<accession>A0ABR8CV27</accession>
<feature type="domain" description="Chaperone protein CcmS" evidence="1">
    <location>
        <begin position="3"/>
        <end position="140"/>
    </location>
</feature>
<dbReference type="Proteomes" id="UP000607281">
    <property type="component" value="Unassembled WGS sequence"/>
</dbReference>
<evidence type="ECO:0000313" key="3">
    <source>
        <dbReference type="Proteomes" id="UP000607281"/>
    </source>
</evidence>
<proteinExistence type="predicted"/>
<keyword evidence="3" id="KW-1185">Reference proteome</keyword>
<name>A0ABR8CV27_9NOST</name>
<reference evidence="2 3" key="1">
    <citation type="journal article" date="2020" name="ISME J.">
        <title>Comparative genomics reveals insights into cyanobacterial evolution and habitat adaptation.</title>
        <authorList>
            <person name="Chen M.Y."/>
            <person name="Teng W.K."/>
            <person name="Zhao L."/>
            <person name="Hu C.X."/>
            <person name="Zhou Y.K."/>
            <person name="Han B.P."/>
            <person name="Song L.R."/>
            <person name="Shu W.S."/>
        </authorList>
    </citation>
    <scope>NUCLEOTIDE SEQUENCE [LARGE SCALE GENOMIC DNA]</scope>
    <source>
        <strain evidence="2 3">FACHB-260</strain>
    </source>
</reference>
<gene>
    <name evidence="2" type="ORF">H6G18_16020</name>
</gene>
<dbReference type="InterPro" id="IPR058587">
    <property type="entry name" value="CcmS"/>
</dbReference>